<dbReference type="PROSITE" id="PS50103">
    <property type="entry name" value="ZF_C3H1"/>
    <property type="match status" value="1"/>
</dbReference>
<dbReference type="InterPro" id="IPR057444">
    <property type="entry name" value="Znf-CCCH_AtC3H23-like"/>
</dbReference>
<evidence type="ECO:0000256" key="6">
    <source>
        <dbReference type="PROSITE-ProRule" id="PRU00723"/>
    </source>
</evidence>
<evidence type="ECO:0000313" key="9">
    <source>
        <dbReference type="EMBL" id="KAG2371738.1"/>
    </source>
</evidence>
<dbReference type="GO" id="GO:0008270">
    <property type="term" value="F:zinc ion binding"/>
    <property type="evidence" value="ECO:0007669"/>
    <property type="project" value="UniProtKB-KW"/>
</dbReference>
<evidence type="ECO:0000256" key="7">
    <source>
        <dbReference type="SAM" id="MobiDB-lite"/>
    </source>
</evidence>
<comment type="caution">
    <text evidence="9">The sequence shown here is derived from an EMBL/GenBank/DDBJ whole genome shotgun (WGS) entry which is preliminary data.</text>
</comment>
<dbReference type="Pfam" id="PF25512">
    <property type="entry name" value="zf-CCCH_AtC3H23"/>
    <property type="match status" value="1"/>
</dbReference>
<evidence type="ECO:0000256" key="2">
    <source>
        <dbReference type="ARBA" id="ARBA00022737"/>
    </source>
</evidence>
<gene>
    <name evidence="9" type="ORF">HKW66_Vig0219120</name>
</gene>
<proteinExistence type="predicted"/>
<evidence type="ECO:0000256" key="3">
    <source>
        <dbReference type="ARBA" id="ARBA00022771"/>
    </source>
</evidence>
<dbReference type="InterPro" id="IPR000571">
    <property type="entry name" value="Znf_CCCH"/>
</dbReference>
<name>A0A8T0JG56_PHAAN</name>
<evidence type="ECO:0000256" key="1">
    <source>
        <dbReference type="ARBA" id="ARBA00022723"/>
    </source>
</evidence>
<dbReference type="FunFam" id="3.30.1370.210:FF:000009">
    <property type="entry name" value="Zinc finger CCCH domain-containing protein 66"/>
    <property type="match status" value="1"/>
</dbReference>
<dbReference type="Pfam" id="PF00642">
    <property type="entry name" value="zf-CCCH"/>
    <property type="match status" value="1"/>
</dbReference>
<keyword evidence="3 6" id="KW-0863">Zinc-finger</keyword>
<feature type="region of interest" description="Disordered" evidence="7">
    <location>
        <begin position="319"/>
        <end position="339"/>
    </location>
</feature>
<evidence type="ECO:0000256" key="4">
    <source>
        <dbReference type="ARBA" id="ARBA00022833"/>
    </source>
</evidence>
<keyword evidence="5" id="KW-0238">DNA-binding</keyword>
<dbReference type="PANTHER" id="PTHR14493">
    <property type="entry name" value="UNKEMPT FAMILY MEMBER"/>
    <property type="match status" value="1"/>
</dbReference>
<dbReference type="PANTHER" id="PTHR14493:SF90">
    <property type="entry name" value="ZINC FINGER CCCH DOMAIN-CONTAINING PROTEIN 2"/>
    <property type="match status" value="1"/>
</dbReference>
<dbReference type="GO" id="GO:0003677">
    <property type="term" value="F:DNA binding"/>
    <property type="evidence" value="ECO:0007669"/>
    <property type="project" value="UniProtKB-KW"/>
</dbReference>
<reference evidence="9 10" key="1">
    <citation type="submission" date="2020-05" db="EMBL/GenBank/DDBJ databases">
        <title>Vigna angularis (adzuki bean) Var. LongXiaoDou No. 4 denovo assembly.</title>
        <authorList>
            <person name="Xiang H."/>
        </authorList>
    </citation>
    <scope>NUCLEOTIDE SEQUENCE [LARGE SCALE GENOMIC DNA]</scope>
    <source>
        <tissue evidence="9">Leaf</tissue>
    </source>
</reference>
<keyword evidence="2" id="KW-0677">Repeat</keyword>
<organism evidence="9 10">
    <name type="scientific">Phaseolus angularis</name>
    <name type="common">Azuki bean</name>
    <name type="synonym">Vigna angularis</name>
    <dbReference type="NCBI Taxonomy" id="3914"/>
    <lineage>
        <taxon>Eukaryota</taxon>
        <taxon>Viridiplantae</taxon>
        <taxon>Streptophyta</taxon>
        <taxon>Embryophyta</taxon>
        <taxon>Tracheophyta</taxon>
        <taxon>Spermatophyta</taxon>
        <taxon>Magnoliopsida</taxon>
        <taxon>eudicotyledons</taxon>
        <taxon>Gunneridae</taxon>
        <taxon>Pentapetalae</taxon>
        <taxon>rosids</taxon>
        <taxon>fabids</taxon>
        <taxon>Fabales</taxon>
        <taxon>Fabaceae</taxon>
        <taxon>Papilionoideae</taxon>
        <taxon>50 kb inversion clade</taxon>
        <taxon>NPAAA clade</taxon>
        <taxon>indigoferoid/millettioid clade</taxon>
        <taxon>Phaseoleae</taxon>
        <taxon>Vigna</taxon>
    </lineage>
</organism>
<dbReference type="Gene3D" id="3.30.1370.210">
    <property type="match status" value="1"/>
</dbReference>
<dbReference type="OrthoDB" id="410307at2759"/>
<accession>A0A8T0JG56</accession>
<evidence type="ECO:0000256" key="5">
    <source>
        <dbReference type="ARBA" id="ARBA00023125"/>
    </source>
</evidence>
<dbReference type="AlphaFoldDB" id="A0A8T0JG56"/>
<evidence type="ECO:0000259" key="8">
    <source>
        <dbReference type="PROSITE" id="PS50103"/>
    </source>
</evidence>
<dbReference type="SMART" id="SM00356">
    <property type="entry name" value="ZnF_C3H1"/>
    <property type="match status" value="2"/>
</dbReference>
<dbReference type="Proteomes" id="UP000743370">
    <property type="component" value="Unassembled WGS sequence"/>
</dbReference>
<evidence type="ECO:0000313" key="10">
    <source>
        <dbReference type="Proteomes" id="UP000743370"/>
    </source>
</evidence>
<keyword evidence="1 6" id="KW-0479">Metal-binding</keyword>
<dbReference type="InterPro" id="IPR045234">
    <property type="entry name" value="Unkempt-like"/>
</dbReference>
<feature type="zinc finger region" description="C3H1-type" evidence="6">
    <location>
        <begin position="194"/>
        <end position="220"/>
    </location>
</feature>
<keyword evidence="4 6" id="KW-0862">Zinc</keyword>
<dbReference type="GO" id="GO:0006355">
    <property type="term" value="P:regulation of DNA-templated transcription"/>
    <property type="evidence" value="ECO:0007669"/>
    <property type="project" value="UniProtKB-ARBA"/>
</dbReference>
<protein>
    <submittedName>
        <fullName evidence="9">Zinc finger CCCH domain-containing protein</fullName>
    </submittedName>
</protein>
<sequence length="471" mass="52481">MKLPHTLFCMFIPNATMPRTSFTVPTFHPSYLFSLFSLSLSASTLYNSQHPFLSLHIHSLFLSSYSLSLSSFKVLNMSSVCSDHHKFHPSHQFLSPNKTLREIDVPPRKLLTCRAAAACGGSELFSADTMLQKFLPSNNLDDSDEDDPYSADHFRMFEFKVRRCTRSRSHDWTDCPFAHPGEKARRRDPRRYHYSGTVCPEYRRGGCNRGDACEFAHGVFECWLHPARYRTEACKDGKNCKRKVCFFAHTPRQLRILPVTSPSSNDISCKKNINNLFNHVSRSNNNGCCVFCHCVSSSSSSSTASPTSTLFNMSHYSPPLSPSSSSSSPPPSPLKPRKGVSVSPISLYGAANVNPRHGVVSYKEAFAEFVNSLEGLSLNEGSPVSGAKTLNLPWIDVSLNCEEQQQQQRQPLIASSFGCEDQQKFIFSPSSTQTHTNVAFCSNRFTGNNNNNVVGADSNVPDLAWVNELLM</sequence>
<dbReference type="EMBL" id="JABFOF010000011">
    <property type="protein sequence ID" value="KAG2371738.1"/>
    <property type="molecule type" value="Genomic_DNA"/>
</dbReference>
<feature type="domain" description="C3H1-type" evidence="8">
    <location>
        <begin position="194"/>
        <end position="220"/>
    </location>
</feature>